<gene>
    <name evidence="1" type="ORF">COK38_05475</name>
</gene>
<evidence type="ECO:0000313" key="2">
    <source>
        <dbReference type="Proteomes" id="UP000226357"/>
    </source>
</evidence>
<sequence length="175" mass="20518">MRIKLLVLVFSILFYITGCDRSYYFKNTRTTALTAENIDGLKLHDNIYESKFIEKYGKQIKTSQDNEFYDYYRLRDDVEIAAIKEGENKGDIVRIMILHEDYKVKKSESHTSKGVKIGSKKEEVLSSYGKNYYTRNEQGANIIGYIDTKMQVTLEFWLDDKEQVALMRFDDADVQ</sequence>
<organism evidence="1 2">
    <name type="scientific">Bacillus cereus</name>
    <dbReference type="NCBI Taxonomy" id="1396"/>
    <lineage>
        <taxon>Bacteria</taxon>
        <taxon>Bacillati</taxon>
        <taxon>Bacillota</taxon>
        <taxon>Bacilli</taxon>
        <taxon>Bacillales</taxon>
        <taxon>Bacillaceae</taxon>
        <taxon>Bacillus</taxon>
        <taxon>Bacillus cereus group</taxon>
    </lineage>
</organism>
<reference evidence="1 2" key="1">
    <citation type="submission" date="2017-09" db="EMBL/GenBank/DDBJ databases">
        <title>Large-scale bioinformatics analysis of Bacillus genomes uncovers conserved roles of natural products in bacterial physiology.</title>
        <authorList>
            <consortium name="Agbiome Team Llc"/>
            <person name="Bleich R.M."/>
            <person name="Grubbs K.J."/>
            <person name="Santa Maria K.C."/>
            <person name="Allen S.E."/>
            <person name="Farag S."/>
            <person name="Shank E.A."/>
            <person name="Bowers A."/>
        </authorList>
    </citation>
    <scope>NUCLEOTIDE SEQUENCE [LARGE SCALE GENOMIC DNA]</scope>
    <source>
        <strain evidence="1 2">AFS067272</strain>
    </source>
</reference>
<dbReference type="RefSeq" id="WP_098358690.1">
    <property type="nucleotide sequence ID" value="NZ_NTUG01000002.1"/>
</dbReference>
<dbReference type="Proteomes" id="UP000226357">
    <property type="component" value="Unassembled WGS sequence"/>
</dbReference>
<dbReference type="AlphaFoldDB" id="A0AA44QCQ0"/>
<accession>A0AA44QCQ0</accession>
<protein>
    <submittedName>
        <fullName evidence="1">Uncharacterized protein</fullName>
    </submittedName>
</protein>
<proteinExistence type="predicted"/>
<name>A0AA44QCQ0_BACCE</name>
<comment type="caution">
    <text evidence="1">The sequence shown here is derived from an EMBL/GenBank/DDBJ whole genome shotgun (WGS) entry which is preliminary data.</text>
</comment>
<dbReference type="EMBL" id="NVBO01000034">
    <property type="protein sequence ID" value="PFS05072.1"/>
    <property type="molecule type" value="Genomic_DNA"/>
</dbReference>
<evidence type="ECO:0000313" key="1">
    <source>
        <dbReference type="EMBL" id="PFS05072.1"/>
    </source>
</evidence>